<keyword evidence="1" id="KW-0238">DNA-binding</keyword>
<protein>
    <submittedName>
        <fullName evidence="3">TetR family transcriptional regulator</fullName>
    </submittedName>
</protein>
<accession>A0A370I398</accession>
<dbReference type="PANTHER" id="PTHR30055:SF146">
    <property type="entry name" value="HTH-TYPE TRANSCRIPTIONAL DUAL REGULATOR CECR"/>
    <property type="match status" value="1"/>
</dbReference>
<keyword evidence="4" id="KW-1185">Reference proteome</keyword>
<comment type="caution">
    <text evidence="3">The sequence shown here is derived from an EMBL/GenBank/DDBJ whole genome shotgun (WGS) entry which is preliminary data.</text>
</comment>
<proteinExistence type="predicted"/>
<evidence type="ECO:0000313" key="3">
    <source>
        <dbReference type="EMBL" id="RDI65186.1"/>
    </source>
</evidence>
<dbReference type="EMBL" id="QQBC01000006">
    <property type="protein sequence ID" value="RDI65186.1"/>
    <property type="molecule type" value="Genomic_DNA"/>
</dbReference>
<evidence type="ECO:0000313" key="4">
    <source>
        <dbReference type="Proteomes" id="UP000254869"/>
    </source>
</evidence>
<feature type="domain" description="Transcriptional regulator TetR C-terminal Proteobacteria type" evidence="2">
    <location>
        <begin position="48"/>
        <end position="163"/>
    </location>
</feature>
<reference evidence="3 4" key="1">
    <citation type="submission" date="2018-07" db="EMBL/GenBank/DDBJ databases">
        <title>Genomic Encyclopedia of Type Strains, Phase IV (KMG-IV): sequencing the most valuable type-strain genomes for metagenomic binning, comparative biology and taxonomic classification.</title>
        <authorList>
            <person name="Goeker M."/>
        </authorList>
    </citation>
    <scope>NUCLEOTIDE SEQUENCE [LARGE SCALE GENOMIC DNA]</scope>
    <source>
        <strain evidence="3 4">DSM 44290</strain>
    </source>
</reference>
<dbReference type="Proteomes" id="UP000254869">
    <property type="component" value="Unassembled WGS sequence"/>
</dbReference>
<dbReference type="SUPFAM" id="SSF48498">
    <property type="entry name" value="Tetracyclin repressor-like, C-terminal domain"/>
    <property type="match status" value="1"/>
</dbReference>
<dbReference type="AlphaFoldDB" id="A0A370I398"/>
<dbReference type="InterPro" id="IPR050109">
    <property type="entry name" value="HTH-type_TetR-like_transc_reg"/>
</dbReference>
<dbReference type="PANTHER" id="PTHR30055">
    <property type="entry name" value="HTH-TYPE TRANSCRIPTIONAL REGULATOR RUTR"/>
    <property type="match status" value="1"/>
</dbReference>
<organism evidence="3 4">
    <name type="scientific">Nocardia pseudobrasiliensis</name>
    <dbReference type="NCBI Taxonomy" id="45979"/>
    <lineage>
        <taxon>Bacteria</taxon>
        <taxon>Bacillati</taxon>
        <taxon>Actinomycetota</taxon>
        <taxon>Actinomycetes</taxon>
        <taxon>Mycobacteriales</taxon>
        <taxon>Nocardiaceae</taxon>
        <taxon>Nocardia</taxon>
    </lineage>
</organism>
<dbReference type="GO" id="GO:0003700">
    <property type="term" value="F:DNA-binding transcription factor activity"/>
    <property type="evidence" value="ECO:0007669"/>
    <property type="project" value="TreeGrafter"/>
</dbReference>
<evidence type="ECO:0000256" key="1">
    <source>
        <dbReference type="ARBA" id="ARBA00023125"/>
    </source>
</evidence>
<dbReference type="InterPro" id="IPR039536">
    <property type="entry name" value="TetR_C_Proteobacteria"/>
</dbReference>
<evidence type="ECO:0000259" key="2">
    <source>
        <dbReference type="Pfam" id="PF14246"/>
    </source>
</evidence>
<gene>
    <name evidence="3" type="ORF">DFR76_10655</name>
</gene>
<dbReference type="Pfam" id="PF14246">
    <property type="entry name" value="TetR_C_7"/>
    <property type="match status" value="1"/>
</dbReference>
<dbReference type="STRING" id="1210086.GCA_001613105_07227"/>
<dbReference type="GO" id="GO:0000976">
    <property type="term" value="F:transcription cis-regulatory region binding"/>
    <property type="evidence" value="ECO:0007669"/>
    <property type="project" value="TreeGrafter"/>
</dbReference>
<dbReference type="Gene3D" id="1.10.357.10">
    <property type="entry name" value="Tetracycline Repressor, domain 2"/>
    <property type="match status" value="1"/>
</dbReference>
<dbReference type="InterPro" id="IPR036271">
    <property type="entry name" value="Tet_transcr_reg_TetR-rel_C_sf"/>
</dbReference>
<name>A0A370I398_9NOCA</name>
<sequence>MAKATVYNHFGDKQTLFRQAVQDLSDVALAADLAALEQVSGAGELDARLRRLGLRLIECYCAEESRSLRRLVAAESARLPELADIVAEVSDRVNRALADRFARLSLAGALRIDDPDVAAEQFAALLTGAVAGRTRWGTTTIGEAERRRVAEAAVVTFLRAYGA</sequence>